<keyword evidence="3" id="KW-0813">Transport</keyword>
<protein>
    <submittedName>
        <fullName evidence="9">AEC family transporter</fullName>
    </submittedName>
</protein>
<dbReference type="Pfam" id="PF03547">
    <property type="entry name" value="Mem_trans"/>
    <property type="match status" value="2"/>
</dbReference>
<dbReference type="GO" id="GO:0005886">
    <property type="term" value="C:plasma membrane"/>
    <property type="evidence" value="ECO:0007669"/>
    <property type="project" value="UniProtKB-SubCell"/>
</dbReference>
<keyword evidence="10" id="KW-1185">Reference proteome</keyword>
<keyword evidence="5 8" id="KW-0812">Transmembrane</keyword>
<feature type="transmembrane region" description="Helical" evidence="8">
    <location>
        <begin position="278"/>
        <end position="300"/>
    </location>
</feature>
<feature type="transmembrane region" description="Helical" evidence="8">
    <location>
        <begin position="179"/>
        <end position="200"/>
    </location>
</feature>
<name>A0A514LE64_9BACI</name>
<evidence type="ECO:0000256" key="4">
    <source>
        <dbReference type="ARBA" id="ARBA00022475"/>
    </source>
</evidence>
<feature type="transmembrane region" description="Helical" evidence="8">
    <location>
        <begin position="155"/>
        <end position="173"/>
    </location>
</feature>
<dbReference type="KEGG" id="sale:EPH95_02310"/>
<comment type="similarity">
    <text evidence="2">Belongs to the auxin efflux carrier (TC 2.A.69) family.</text>
</comment>
<dbReference type="PANTHER" id="PTHR36838:SF1">
    <property type="entry name" value="SLR1864 PROTEIN"/>
    <property type="match status" value="1"/>
</dbReference>
<feature type="transmembrane region" description="Helical" evidence="8">
    <location>
        <begin position="250"/>
        <end position="266"/>
    </location>
</feature>
<feature type="transmembrane region" description="Helical" evidence="8">
    <location>
        <begin position="91"/>
        <end position="109"/>
    </location>
</feature>
<evidence type="ECO:0000256" key="1">
    <source>
        <dbReference type="ARBA" id="ARBA00004651"/>
    </source>
</evidence>
<evidence type="ECO:0000313" key="10">
    <source>
        <dbReference type="Proteomes" id="UP000319756"/>
    </source>
</evidence>
<feature type="transmembrane region" description="Helical" evidence="8">
    <location>
        <begin position="306"/>
        <end position="326"/>
    </location>
</feature>
<dbReference type="Gene3D" id="1.20.1530.20">
    <property type="match status" value="1"/>
</dbReference>
<comment type="subcellular location">
    <subcellularLocation>
        <location evidence="1">Cell membrane</location>
        <topology evidence="1">Multi-pass membrane protein</topology>
    </subcellularLocation>
</comment>
<keyword evidence="7 8" id="KW-0472">Membrane</keyword>
<sequence length="362" mass="40604">MLPHGKWAAAGCWLRYIVSCLRLLPRMIFYFHGTFRRLHRVKDQCIQEEDMDTFLAVFREMGMLYIIFLAGWGAVKTGLLPETSQGVFTKLLLYVTLPCLIVTSLHAPFEMDRSLGVLALLMFSAYFLISTAFIGKWTARLLKLSRERSGVYENLILFGNQGYIGVAIVLQLFGQNGLFFAMVFNMIYFIMIWTYGIAVMQRGKPREERASLWINPGFLATAIGLLFFFLPMSLPQPLFGALENIGEMTIPLSMLLIGCLIASVRLHDLKGFLCSPLLWATVSARLFFLPFLLFLPFVFTSIPFEWLAIAVIISATPSAPTVSLYAENYGGDTAFASVAVFVSTLVAAVTLPLLFGVFHVLY</sequence>
<feature type="transmembrane region" description="Helical" evidence="8">
    <location>
        <begin position="61"/>
        <end position="79"/>
    </location>
</feature>
<dbReference type="InterPro" id="IPR004776">
    <property type="entry name" value="Mem_transp_PIN-like"/>
</dbReference>
<keyword evidence="4" id="KW-1003">Cell membrane</keyword>
<evidence type="ECO:0000256" key="8">
    <source>
        <dbReference type="SAM" id="Phobius"/>
    </source>
</evidence>
<keyword evidence="6 8" id="KW-1133">Transmembrane helix</keyword>
<dbReference type="EMBL" id="CP035485">
    <property type="protein sequence ID" value="QDI90148.1"/>
    <property type="molecule type" value="Genomic_DNA"/>
</dbReference>
<evidence type="ECO:0000256" key="2">
    <source>
        <dbReference type="ARBA" id="ARBA00010145"/>
    </source>
</evidence>
<reference evidence="10" key="1">
    <citation type="submission" date="2019-01" db="EMBL/GenBank/DDBJ databases">
        <title>Genomic analysis of Salicibibacter sp. NKC3-5.</title>
        <authorList>
            <person name="Oh Y.J."/>
        </authorList>
    </citation>
    <scope>NUCLEOTIDE SEQUENCE [LARGE SCALE GENOMIC DNA]</scope>
    <source>
        <strain evidence="10">NKC3-5</strain>
    </source>
</reference>
<evidence type="ECO:0000256" key="3">
    <source>
        <dbReference type="ARBA" id="ARBA00022448"/>
    </source>
</evidence>
<dbReference type="AlphaFoldDB" id="A0A514LE64"/>
<accession>A0A514LE64</accession>
<dbReference type="GO" id="GO:0055085">
    <property type="term" value="P:transmembrane transport"/>
    <property type="evidence" value="ECO:0007669"/>
    <property type="project" value="InterPro"/>
</dbReference>
<feature type="transmembrane region" description="Helical" evidence="8">
    <location>
        <begin position="115"/>
        <end position="134"/>
    </location>
</feature>
<evidence type="ECO:0000313" key="9">
    <source>
        <dbReference type="EMBL" id="QDI90148.1"/>
    </source>
</evidence>
<evidence type="ECO:0000256" key="5">
    <source>
        <dbReference type="ARBA" id="ARBA00022692"/>
    </source>
</evidence>
<organism evidence="9 10">
    <name type="scientific">Salicibibacter halophilus</name>
    <dbReference type="NCBI Taxonomy" id="2502791"/>
    <lineage>
        <taxon>Bacteria</taxon>
        <taxon>Bacillati</taxon>
        <taxon>Bacillota</taxon>
        <taxon>Bacilli</taxon>
        <taxon>Bacillales</taxon>
        <taxon>Bacillaceae</taxon>
        <taxon>Salicibibacter</taxon>
    </lineage>
</organism>
<feature type="transmembrane region" description="Helical" evidence="8">
    <location>
        <begin position="338"/>
        <end position="361"/>
    </location>
</feature>
<evidence type="ECO:0000256" key="7">
    <source>
        <dbReference type="ARBA" id="ARBA00023136"/>
    </source>
</evidence>
<evidence type="ECO:0000256" key="6">
    <source>
        <dbReference type="ARBA" id="ARBA00022989"/>
    </source>
</evidence>
<dbReference type="InterPro" id="IPR038770">
    <property type="entry name" value="Na+/solute_symporter_sf"/>
</dbReference>
<dbReference type="Proteomes" id="UP000319756">
    <property type="component" value="Chromosome"/>
</dbReference>
<gene>
    <name evidence="9" type="ORF">EPH95_02310</name>
</gene>
<proteinExistence type="inferred from homology"/>
<dbReference type="PANTHER" id="PTHR36838">
    <property type="entry name" value="AUXIN EFFLUX CARRIER FAMILY PROTEIN"/>
    <property type="match status" value="1"/>
</dbReference>
<feature type="transmembrane region" description="Helical" evidence="8">
    <location>
        <begin position="212"/>
        <end position="230"/>
    </location>
</feature>